<feature type="compositionally biased region" description="Acidic residues" evidence="1">
    <location>
        <begin position="115"/>
        <end position="139"/>
    </location>
</feature>
<reference evidence="3" key="1">
    <citation type="submission" date="2025-08" db="UniProtKB">
        <authorList>
            <consortium name="RefSeq"/>
        </authorList>
    </citation>
    <scope>IDENTIFICATION</scope>
    <source>
        <tissue evidence="3">Whole body</tissue>
    </source>
</reference>
<dbReference type="GeneID" id="107071404"/>
<evidence type="ECO:0000313" key="2">
    <source>
        <dbReference type="Proteomes" id="UP000694924"/>
    </source>
</evidence>
<keyword evidence="2" id="KW-1185">Reference proteome</keyword>
<accession>A0ABM1J081</accession>
<protein>
    <submittedName>
        <fullName evidence="3">Uncharacterized protein LOC107071404</fullName>
    </submittedName>
</protein>
<gene>
    <name evidence="3" type="primary">LOC107071404</name>
</gene>
<feature type="region of interest" description="Disordered" evidence="1">
    <location>
        <begin position="109"/>
        <end position="139"/>
    </location>
</feature>
<dbReference type="RefSeq" id="XP_015185868.1">
    <property type="nucleotide sequence ID" value="XM_015330382.1"/>
</dbReference>
<organism evidence="2 3">
    <name type="scientific">Polistes dominula</name>
    <name type="common">European paper wasp</name>
    <name type="synonym">Vespa dominula</name>
    <dbReference type="NCBI Taxonomy" id="743375"/>
    <lineage>
        <taxon>Eukaryota</taxon>
        <taxon>Metazoa</taxon>
        <taxon>Ecdysozoa</taxon>
        <taxon>Arthropoda</taxon>
        <taxon>Hexapoda</taxon>
        <taxon>Insecta</taxon>
        <taxon>Pterygota</taxon>
        <taxon>Neoptera</taxon>
        <taxon>Endopterygota</taxon>
        <taxon>Hymenoptera</taxon>
        <taxon>Apocrita</taxon>
        <taxon>Aculeata</taxon>
        <taxon>Vespoidea</taxon>
        <taxon>Vespidae</taxon>
        <taxon>Polistinae</taxon>
        <taxon>Polistini</taxon>
        <taxon>Polistes</taxon>
    </lineage>
</organism>
<proteinExistence type="predicted"/>
<dbReference type="Proteomes" id="UP000694924">
    <property type="component" value="Unplaced"/>
</dbReference>
<evidence type="ECO:0000313" key="3">
    <source>
        <dbReference type="RefSeq" id="XP_015185868.1"/>
    </source>
</evidence>
<evidence type="ECO:0000256" key="1">
    <source>
        <dbReference type="SAM" id="MobiDB-lite"/>
    </source>
</evidence>
<sequence length="139" mass="15985">MNSVNSARFALFLKTYKLKDLDEPFQKKKLQNFDASTLPPSQTELTQHLLRTKYIATIWKNAYKQIPSILKPENCGWLISQDKYKFNWFDGPQLPSIVKDVLDTEIIEGDNAGIESEEDSIYESEDDFPSESDTASEIE</sequence>
<name>A0ABM1J081_POLDO</name>